<organism evidence="2">
    <name type="scientific">Spirodela intermedia</name>
    <name type="common">Intermediate duckweed</name>
    <dbReference type="NCBI Taxonomy" id="51605"/>
    <lineage>
        <taxon>Eukaryota</taxon>
        <taxon>Viridiplantae</taxon>
        <taxon>Streptophyta</taxon>
        <taxon>Embryophyta</taxon>
        <taxon>Tracheophyta</taxon>
        <taxon>Spermatophyta</taxon>
        <taxon>Magnoliopsida</taxon>
        <taxon>Liliopsida</taxon>
        <taxon>Araceae</taxon>
        <taxon>Lemnoideae</taxon>
        <taxon>Spirodela</taxon>
    </lineage>
</organism>
<proteinExistence type="predicted"/>
<gene>
    <name evidence="2" type="ORF">SI7747_09011376</name>
</gene>
<dbReference type="InterPro" id="IPR024964">
    <property type="entry name" value="CTLH/CRA"/>
</dbReference>
<accession>A0A7I8J437</accession>
<evidence type="ECO:0000259" key="1">
    <source>
        <dbReference type="PROSITE" id="PS50897"/>
    </source>
</evidence>
<evidence type="ECO:0000313" key="3">
    <source>
        <dbReference type="Proteomes" id="UP001189122"/>
    </source>
</evidence>
<dbReference type="Pfam" id="PF10607">
    <property type="entry name" value="CTLH"/>
    <property type="match status" value="1"/>
</dbReference>
<dbReference type="SMART" id="SM00668">
    <property type="entry name" value="CTLH"/>
    <property type="match status" value="2"/>
</dbReference>
<feature type="domain" description="CTLH" evidence="1">
    <location>
        <begin position="34"/>
        <end position="90"/>
    </location>
</feature>
<dbReference type="EMBL" id="LR743596">
    <property type="protein sequence ID" value="CAA2625636.1"/>
    <property type="molecule type" value="Genomic_DNA"/>
</dbReference>
<sequence length="475" mass="53675">MDSSPVNWEALDSLVMDFAKSDNLVEDLPSSPASPSSSSTIRWSLETGNVDRTIDLLRQHAPAVLEDHRLLFRLQKQKFIELLRKGTAGARQSAIECLRKALAPCALDAYPEAYEEFKHALLALIYDKEDENSPVANEWSEKRRFDTAGLLSSILRAHLHSYDPVFSMTLRYLIRLLFEDRDPPGIPQEILYEAPPFDEVDIQALAHAVELTRQGAIDSLKFAKGNLYQAFQVSLIHSSVEHADDKEHKYEIILELRELASKGLSAEVVDEINAMDPDFFLHNPILLFQLKQAEFLKYVSDGDHSRALGVACSYLGPLTLFTLLKPNEDAMSKCIPFPPLQHLYRFGIEEPQLMKIMRATLHSHNEWFRLQMCSDRFEGFLKIDCLKNVDSFFSHLTSKFDTENCTVGSQFSVSSSNKMVDDGSSPVSVSSDNVICTENAILKVMEFLALPRADAIHLLMQYNGNAETVIQQIFQ</sequence>
<evidence type="ECO:0000313" key="2">
    <source>
        <dbReference type="EMBL" id="CAA2625636.1"/>
    </source>
</evidence>
<dbReference type="PROSITE" id="PS50897">
    <property type="entry name" value="CTLH"/>
    <property type="match status" value="2"/>
</dbReference>
<reference evidence="2 3" key="1">
    <citation type="submission" date="2019-12" db="EMBL/GenBank/DDBJ databases">
        <authorList>
            <person name="Scholz U."/>
            <person name="Mascher M."/>
            <person name="Fiebig A."/>
        </authorList>
    </citation>
    <scope>NUCLEOTIDE SEQUENCE</scope>
</reference>
<dbReference type="AlphaFoldDB" id="A0A7I8J437"/>
<dbReference type="EMBL" id="CACRZD030000009">
    <property type="protein sequence ID" value="CAA6664987.1"/>
    <property type="molecule type" value="Genomic_DNA"/>
</dbReference>
<name>A0A7I8J437_SPIIN</name>
<dbReference type="InterPro" id="IPR006595">
    <property type="entry name" value="CTLH_C"/>
</dbReference>
<protein>
    <recommendedName>
        <fullName evidence="1">CTLH domain-containing protein</fullName>
    </recommendedName>
</protein>
<dbReference type="InterPro" id="IPR050618">
    <property type="entry name" value="Ubq-SigPath_Reg"/>
</dbReference>
<dbReference type="Proteomes" id="UP001189122">
    <property type="component" value="Unassembled WGS sequence"/>
</dbReference>
<dbReference type="PANTHER" id="PTHR12864">
    <property type="entry name" value="RAN BINDING PROTEIN 9-RELATED"/>
    <property type="match status" value="1"/>
</dbReference>
<feature type="domain" description="CTLH" evidence="1">
    <location>
        <begin position="249"/>
        <end position="306"/>
    </location>
</feature>
<keyword evidence="3" id="KW-1185">Reference proteome</keyword>